<evidence type="ECO:0000313" key="2">
    <source>
        <dbReference type="Proteomes" id="UP000637578"/>
    </source>
</evidence>
<reference evidence="1" key="2">
    <citation type="submission" date="2020-09" db="EMBL/GenBank/DDBJ databases">
        <authorList>
            <person name="Sun Q."/>
            <person name="Zhou Y."/>
        </authorList>
    </citation>
    <scope>NUCLEOTIDE SEQUENCE</scope>
    <source>
        <strain evidence="1">CGMCC 4.5737</strain>
    </source>
</reference>
<dbReference type="Proteomes" id="UP000637578">
    <property type="component" value="Unassembled WGS sequence"/>
</dbReference>
<comment type="caution">
    <text evidence="1">The sequence shown here is derived from an EMBL/GenBank/DDBJ whole genome shotgun (WGS) entry which is preliminary data.</text>
</comment>
<evidence type="ECO:0000313" key="1">
    <source>
        <dbReference type="EMBL" id="GGM32763.1"/>
    </source>
</evidence>
<name>A0A8J3C983_9PSEU</name>
<keyword evidence="2" id="KW-1185">Reference proteome</keyword>
<organism evidence="1 2">
    <name type="scientific">Longimycelium tulufanense</name>
    <dbReference type="NCBI Taxonomy" id="907463"/>
    <lineage>
        <taxon>Bacteria</taxon>
        <taxon>Bacillati</taxon>
        <taxon>Actinomycetota</taxon>
        <taxon>Actinomycetes</taxon>
        <taxon>Pseudonocardiales</taxon>
        <taxon>Pseudonocardiaceae</taxon>
        <taxon>Longimycelium</taxon>
    </lineage>
</organism>
<dbReference type="RefSeq" id="WP_189052729.1">
    <property type="nucleotide sequence ID" value="NZ_BMMK01000001.1"/>
</dbReference>
<accession>A0A8J3C983</accession>
<sequence>MQGWLWKWWVRERLRRVFARRGRLQVGLDEQRRIVVVTPRGERILLEPLDAGVLRAQLRDVVIAWARAAR</sequence>
<proteinExistence type="predicted"/>
<protein>
    <submittedName>
        <fullName evidence="1">Uncharacterized protein</fullName>
    </submittedName>
</protein>
<dbReference type="EMBL" id="BMMK01000001">
    <property type="protein sequence ID" value="GGM32763.1"/>
    <property type="molecule type" value="Genomic_DNA"/>
</dbReference>
<gene>
    <name evidence="1" type="ORF">GCM10012275_00210</name>
</gene>
<dbReference type="AlphaFoldDB" id="A0A8J3C983"/>
<reference evidence="1" key="1">
    <citation type="journal article" date="2014" name="Int. J. Syst. Evol. Microbiol.">
        <title>Complete genome sequence of Corynebacterium casei LMG S-19264T (=DSM 44701T), isolated from a smear-ripened cheese.</title>
        <authorList>
            <consortium name="US DOE Joint Genome Institute (JGI-PGF)"/>
            <person name="Walter F."/>
            <person name="Albersmeier A."/>
            <person name="Kalinowski J."/>
            <person name="Ruckert C."/>
        </authorList>
    </citation>
    <scope>NUCLEOTIDE SEQUENCE</scope>
    <source>
        <strain evidence="1">CGMCC 4.5737</strain>
    </source>
</reference>